<dbReference type="EMBL" id="CP000393">
    <property type="protein sequence ID" value="ABG53302.1"/>
    <property type="molecule type" value="Genomic_DNA"/>
</dbReference>
<evidence type="ECO:0000313" key="2">
    <source>
        <dbReference type="EMBL" id="ABG53302.1"/>
    </source>
</evidence>
<dbReference type="AlphaFoldDB" id="Q10WS2"/>
<evidence type="ECO:0000259" key="1">
    <source>
        <dbReference type="SMART" id="SM00382"/>
    </source>
</evidence>
<gene>
    <name evidence="2" type="ordered locus">Tery_4307</name>
</gene>
<dbReference type="STRING" id="203124.Tery_4307"/>
<accession>Q10WS2</accession>
<organism evidence="2">
    <name type="scientific">Trichodesmium erythraeum (strain IMS101)</name>
    <dbReference type="NCBI Taxonomy" id="203124"/>
    <lineage>
        <taxon>Bacteria</taxon>
        <taxon>Bacillati</taxon>
        <taxon>Cyanobacteriota</taxon>
        <taxon>Cyanophyceae</taxon>
        <taxon>Oscillatoriophycideae</taxon>
        <taxon>Oscillatoriales</taxon>
        <taxon>Microcoleaceae</taxon>
        <taxon>Trichodesmium</taxon>
    </lineage>
</organism>
<dbReference type="GO" id="GO:0005524">
    <property type="term" value="F:ATP binding"/>
    <property type="evidence" value="ECO:0007669"/>
    <property type="project" value="InterPro"/>
</dbReference>
<dbReference type="Gene3D" id="3.40.50.300">
    <property type="entry name" value="P-loop containing nucleotide triphosphate hydrolases"/>
    <property type="match status" value="1"/>
</dbReference>
<dbReference type="SUPFAM" id="SSF52540">
    <property type="entry name" value="P-loop containing nucleoside triphosphate hydrolases"/>
    <property type="match status" value="1"/>
</dbReference>
<dbReference type="InterPro" id="IPR027417">
    <property type="entry name" value="P-loop_NTPase"/>
</dbReference>
<sequence length="364" mass="41460">MSHWHLFQGNGIKEKGVEKKLLNIEPPPWRKFGETTDIKVNEKGIDSRWLELRKLAKQQKKGLERGKNFRLPQQQKEAKDVINSVNAAIYLRRPLLITGKPGSGKTSLAYAIAYELGLGTVLSWSITARSALQDGLYRYDAIARLQDAQLKKEQHIGEYITLGALGTAFLPSQFPRVLLIDEVDKSDINLPNDLLNIFEEGEFIIPELMRRSKSRKSAESSQEFSQESPQQFTVWTQDEDKVTLKTGKVKCAAFPIIVMTSNGERDFPPAFKRRCLRVTMPDPKEEALKSIVQAHFGDELYNQNQDYIGELIKEFLPKQEEGEAFDRATDQLLNTIHILTQSNSPQDDNNIESLKEILFKNLSQ</sequence>
<dbReference type="OrthoDB" id="9783370at2"/>
<reference evidence="2" key="1">
    <citation type="submission" date="2006-06" db="EMBL/GenBank/DDBJ databases">
        <title>Complete sequence of Trichodesmium erythraeum IMS101.</title>
        <authorList>
            <consortium name="US DOE Joint Genome Institute"/>
            <person name="Copeland A."/>
            <person name="Lucas S."/>
            <person name="Lapidus A."/>
            <person name="Barry K."/>
            <person name="Detter J.C."/>
            <person name="Glavina del Rio T."/>
            <person name="Hammon N."/>
            <person name="Israni S."/>
            <person name="Dalin E."/>
            <person name="Tice H."/>
            <person name="Pitluck S."/>
            <person name="Kiss H."/>
            <person name="Munk A.C."/>
            <person name="Brettin T."/>
            <person name="Bruce D."/>
            <person name="Han C."/>
            <person name="Tapia R."/>
            <person name="Gilna P."/>
            <person name="Schmutz J."/>
            <person name="Larimer F."/>
            <person name="Land M."/>
            <person name="Hauser L."/>
            <person name="Kyrpides N."/>
            <person name="Kim E."/>
            <person name="Richardson P."/>
        </authorList>
    </citation>
    <scope>NUCLEOTIDE SEQUENCE [LARGE SCALE GENOMIC DNA]</scope>
    <source>
        <strain evidence="2">IMS101</strain>
    </source>
</reference>
<name>Q10WS2_TRIEI</name>
<dbReference type="CDD" id="cd00009">
    <property type="entry name" value="AAA"/>
    <property type="match status" value="1"/>
</dbReference>
<dbReference type="RefSeq" id="WP_011613628.1">
    <property type="nucleotide sequence ID" value="NC_008312.1"/>
</dbReference>
<protein>
    <submittedName>
        <fullName evidence="2">ATPase associated with various cellular activities, AAA_5</fullName>
    </submittedName>
</protein>
<dbReference type="eggNOG" id="COG0714">
    <property type="taxonomic scope" value="Bacteria"/>
</dbReference>
<dbReference type="Pfam" id="PF07728">
    <property type="entry name" value="AAA_5"/>
    <property type="match status" value="1"/>
</dbReference>
<dbReference type="InterPro" id="IPR003593">
    <property type="entry name" value="AAA+_ATPase"/>
</dbReference>
<dbReference type="SMART" id="SM00382">
    <property type="entry name" value="AAA"/>
    <property type="match status" value="1"/>
</dbReference>
<dbReference type="GO" id="GO:0016887">
    <property type="term" value="F:ATP hydrolysis activity"/>
    <property type="evidence" value="ECO:0007669"/>
    <property type="project" value="InterPro"/>
</dbReference>
<dbReference type="HOGENOM" id="CLU_051820_2_0_3"/>
<dbReference type="InterPro" id="IPR011704">
    <property type="entry name" value="ATPase_dyneun-rel_AAA"/>
</dbReference>
<feature type="domain" description="AAA+ ATPase" evidence="1">
    <location>
        <begin position="91"/>
        <end position="284"/>
    </location>
</feature>
<proteinExistence type="predicted"/>
<dbReference type="KEGG" id="ter:Tery_4307"/>